<comment type="caution">
    <text evidence="9">The sequence shown here is derived from an EMBL/GenBank/DDBJ whole genome shotgun (WGS) entry which is preliminary data.</text>
</comment>
<comment type="subcellular location">
    <subcellularLocation>
        <location evidence="1">Periplasm</location>
    </subcellularLocation>
</comment>
<dbReference type="PANTHER" id="PTHR43649:SF33">
    <property type="entry name" value="POLYGALACTURONAN_RHAMNOGALACTURONAN-BINDING PROTEIN YTCQ"/>
    <property type="match status" value="1"/>
</dbReference>
<keyword evidence="3" id="KW-1003">Cell membrane</keyword>
<evidence type="ECO:0000256" key="5">
    <source>
        <dbReference type="ARBA" id="ARBA00023136"/>
    </source>
</evidence>
<keyword evidence="7" id="KW-0449">Lipoprotein</keyword>
<evidence type="ECO:0000313" key="10">
    <source>
        <dbReference type="Proteomes" id="UP000286482"/>
    </source>
</evidence>
<name>A0A420EKX2_9ALTE</name>
<evidence type="ECO:0000256" key="7">
    <source>
        <dbReference type="ARBA" id="ARBA00023288"/>
    </source>
</evidence>
<feature type="chain" id="PRO_5018965498" evidence="8">
    <location>
        <begin position="30"/>
        <end position="574"/>
    </location>
</feature>
<dbReference type="Gene3D" id="3.40.190.10">
    <property type="entry name" value="Periplasmic binding protein-like II"/>
    <property type="match status" value="2"/>
</dbReference>
<evidence type="ECO:0000256" key="6">
    <source>
        <dbReference type="ARBA" id="ARBA00023139"/>
    </source>
</evidence>
<dbReference type="OrthoDB" id="9812682at2"/>
<reference evidence="9 10" key="1">
    <citation type="submission" date="2018-09" db="EMBL/GenBank/DDBJ databases">
        <authorList>
            <person name="Wang Z."/>
        </authorList>
    </citation>
    <scope>NUCLEOTIDE SEQUENCE [LARGE SCALE GENOMIC DNA]</scope>
    <source>
        <strain evidence="9 10">ALS 81</strain>
    </source>
</reference>
<keyword evidence="10" id="KW-1185">Reference proteome</keyword>
<evidence type="ECO:0000256" key="4">
    <source>
        <dbReference type="ARBA" id="ARBA00022729"/>
    </source>
</evidence>
<dbReference type="PANTHER" id="PTHR43649">
    <property type="entry name" value="ARABINOSE-BINDING PROTEIN-RELATED"/>
    <property type="match status" value="1"/>
</dbReference>
<evidence type="ECO:0000256" key="2">
    <source>
        <dbReference type="ARBA" id="ARBA00008520"/>
    </source>
</evidence>
<dbReference type="Proteomes" id="UP000286482">
    <property type="component" value="Unassembled WGS sequence"/>
</dbReference>
<feature type="signal peptide" evidence="8">
    <location>
        <begin position="1"/>
        <end position="29"/>
    </location>
</feature>
<dbReference type="RefSeq" id="WP_120353133.1">
    <property type="nucleotide sequence ID" value="NZ_RAQO01000002.1"/>
</dbReference>
<dbReference type="InterPro" id="IPR050490">
    <property type="entry name" value="Bact_solute-bd_prot1"/>
</dbReference>
<dbReference type="PIRSF" id="PIRSF035859">
    <property type="entry name" value="ABC_tp_sb"/>
    <property type="match status" value="1"/>
</dbReference>
<keyword evidence="5" id="KW-0472">Membrane</keyword>
<keyword evidence="6" id="KW-0564">Palmitate</keyword>
<dbReference type="GO" id="GO:0022857">
    <property type="term" value="F:transmembrane transporter activity"/>
    <property type="evidence" value="ECO:0007669"/>
    <property type="project" value="InterPro"/>
</dbReference>
<dbReference type="InterPro" id="IPR006059">
    <property type="entry name" value="SBP"/>
</dbReference>
<dbReference type="SUPFAM" id="SSF53850">
    <property type="entry name" value="Periplasmic binding protein-like II"/>
    <property type="match status" value="1"/>
</dbReference>
<evidence type="ECO:0000313" key="9">
    <source>
        <dbReference type="EMBL" id="RKF21329.1"/>
    </source>
</evidence>
<protein>
    <submittedName>
        <fullName evidence="9">Carbohydrate ABC transporter substrate-binding protein</fullName>
    </submittedName>
</protein>
<keyword evidence="4 8" id="KW-0732">Signal</keyword>
<organism evidence="9 10">
    <name type="scientific">Alginatibacterium sediminis</name>
    <dbReference type="NCBI Taxonomy" id="2164068"/>
    <lineage>
        <taxon>Bacteria</taxon>
        <taxon>Pseudomonadati</taxon>
        <taxon>Pseudomonadota</taxon>
        <taxon>Gammaproteobacteria</taxon>
        <taxon>Alteromonadales</taxon>
        <taxon>Alteromonadaceae</taxon>
        <taxon>Alginatibacterium</taxon>
    </lineage>
</organism>
<comment type="similarity">
    <text evidence="2">Belongs to the bacterial solute-binding protein 1 family.</text>
</comment>
<gene>
    <name evidence="9" type="ORF">DBZ36_01355</name>
</gene>
<evidence type="ECO:0000256" key="3">
    <source>
        <dbReference type="ARBA" id="ARBA00022475"/>
    </source>
</evidence>
<dbReference type="AlphaFoldDB" id="A0A420EKX2"/>
<evidence type="ECO:0000256" key="1">
    <source>
        <dbReference type="ARBA" id="ARBA00004418"/>
    </source>
</evidence>
<dbReference type="GO" id="GO:0042597">
    <property type="term" value="C:periplasmic space"/>
    <property type="evidence" value="ECO:0007669"/>
    <property type="project" value="UniProtKB-SubCell"/>
</dbReference>
<evidence type="ECO:0000256" key="8">
    <source>
        <dbReference type="SAM" id="SignalP"/>
    </source>
</evidence>
<accession>A0A420EKX2</accession>
<dbReference type="InterPro" id="IPR014597">
    <property type="entry name" value="ABC_tp_sb"/>
</dbReference>
<sequence>MLKHQKLQLQLKPVAMALLIAGFSQAAFADQYSDAAQQWANDEFVPSTLSQAQQLEELQWFIEAAKPYRGMEINVASETITTHEYEAKTLAKAFFEITGIKINHDLIQEGDVVEKLQTQMQSGRNIYDGYINDSDLIGTHSRYGQVVPISDMMAGDSKDVTLPTLDIEDFIGISFTTGQDGKIYQLPDQQFANLYWFRADWFERDDLKEKFKMEYGYELGVPLNWSAYEDIAEFFSEKVKTIDGQTVYGHMDYGKKDPSLGWRFTDAWLSMAGAGDKGLPNGLPVDEWGIRVEGCQPVGSSVSRGGATNGPAAVFATAKYVEWLQKYAPPEAQGMTFGEAGPVPAQGNVAQQIFWYTAFTADMTKPGLPVVNEDGTPKWRMAPSPRGPYWEEGMKLGYQDAGSWTFLKSTPLDRRQAAWLYAQFVVSKTVSLKKTLVGLTPIRESDINSQAMTDAAPKLGGLVEFYRSDARVQWTPTGTNVPDYPKLAQLWWQYVAEAASGEKTPQQAMDGLAAAQDKVLQRLERSKAQGACGPKLNEEKDPEFWLSQAGAPKAKLANEKPQGKTIAYSDMFSK</sequence>
<proteinExistence type="inferred from homology"/>
<dbReference type="EMBL" id="RAQO01000002">
    <property type="protein sequence ID" value="RKF21329.1"/>
    <property type="molecule type" value="Genomic_DNA"/>
</dbReference>
<dbReference type="Pfam" id="PF01547">
    <property type="entry name" value="SBP_bac_1"/>
    <property type="match status" value="1"/>
</dbReference>